<dbReference type="InterPro" id="IPR036388">
    <property type="entry name" value="WH-like_DNA-bd_sf"/>
</dbReference>
<dbReference type="Gene3D" id="1.10.10.10">
    <property type="entry name" value="Winged helix-like DNA-binding domain superfamily/Winged helix DNA-binding domain"/>
    <property type="match status" value="1"/>
</dbReference>
<comment type="similarity">
    <text evidence="1">Belongs to the LysR transcriptional regulatory family.</text>
</comment>
<comment type="caution">
    <text evidence="6">The sequence shown here is derived from an EMBL/GenBank/DDBJ whole genome shotgun (WGS) entry which is preliminary data.</text>
</comment>
<evidence type="ECO:0000313" key="7">
    <source>
        <dbReference type="Proteomes" id="UP000245845"/>
    </source>
</evidence>
<proteinExistence type="inferred from homology"/>
<dbReference type="CDD" id="cd05466">
    <property type="entry name" value="PBP2_LTTR_substrate"/>
    <property type="match status" value="1"/>
</dbReference>
<evidence type="ECO:0000256" key="4">
    <source>
        <dbReference type="ARBA" id="ARBA00023163"/>
    </source>
</evidence>
<keyword evidence="7" id="KW-1185">Reference proteome</keyword>
<dbReference type="PROSITE" id="PS50931">
    <property type="entry name" value="HTH_LYSR"/>
    <property type="match status" value="1"/>
</dbReference>
<sequence length="301" mass="33916">MDTFDNFSKYKIFLSVAENSSISKSANQLFISQPAISIAIKKLEDNLNTTLFIRKSKGVELTESGRILYDSVKKAFNILSDTENSLRFPESTGQLRIASSNVLCKYFLIPYLKAFIYSYPNTDVSITCTSSAGACAMLNECSIDLALAAKPENIGDANYYSLGKIEYIFVCTPSYFVRLNCRNDEIFEYGNIMLLNKDNISRRHINAYYARNNIYPSHILEANEMDVLIEFAKMGIGISCVVKQFVMSELTSGILTEIKLSNPILPREIGFLYNRLKPFNENIRKFINTGINSLDDVTGCI</sequence>
<dbReference type="PRINTS" id="PR00039">
    <property type="entry name" value="HTHLYSR"/>
</dbReference>
<reference evidence="6 7" key="1">
    <citation type="submission" date="2018-05" db="EMBL/GenBank/DDBJ databases">
        <title>The Hungate 1000. A catalogue of reference genomes from the rumen microbiome.</title>
        <authorList>
            <person name="Kelly W."/>
        </authorList>
    </citation>
    <scope>NUCLEOTIDE SEQUENCE [LARGE SCALE GENOMIC DNA]</scope>
    <source>
        <strain evidence="6 7">NLAE-zl-C242</strain>
    </source>
</reference>
<feature type="domain" description="HTH lysR-type" evidence="5">
    <location>
        <begin position="11"/>
        <end position="62"/>
    </location>
</feature>
<accession>A0A2Y9C5G7</accession>
<gene>
    <name evidence="6" type="ORF">A8806_107260</name>
</gene>
<dbReference type="SUPFAM" id="SSF46785">
    <property type="entry name" value="Winged helix' DNA-binding domain"/>
    <property type="match status" value="1"/>
</dbReference>
<dbReference type="GO" id="GO:0003700">
    <property type="term" value="F:DNA-binding transcription factor activity"/>
    <property type="evidence" value="ECO:0007669"/>
    <property type="project" value="InterPro"/>
</dbReference>
<keyword evidence="4" id="KW-0804">Transcription</keyword>
<dbReference type="AlphaFoldDB" id="A0A2Y9C5G7"/>
<dbReference type="InterPro" id="IPR036390">
    <property type="entry name" value="WH_DNA-bd_sf"/>
</dbReference>
<evidence type="ECO:0000256" key="3">
    <source>
        <dbReference type="ARBA" id="ARBA00023125"/>
    </source>
</evidence>
<dbReference type="PANTHER" id="PTHR30126">
    <property type="entry name" value="HTH-TYPE TRANSCRIPTIONAL REGULATOR"/>
    <property type="match status" value="1"/>
</dbReference>
<evidence type="ECO:0000256" key="2">
    <source>
        <dbReference type="ARBA" id="ARBA00023015"/>
    </source>
</evidence>
<dbReference type="Gene3D" id="3.40.190.290">
    <property type="match status" value="1"/>
</dbReference>
<dbReference type="Pfam" id="PF00126">
    <property type="entry name" value="HTH_1"/>
    <property type="match status" value="1"/>
</dbReference>
<name>A0A2Y9C5G7_9FIRM</name>
<dbReference type="EMBL" id="QGDL01000007">
    <property type="protein sequence ID" value="PWJ29110.1"/>
    <property type="molecule type" value="Genomic_DNA"/>
</dbReference>
<dbReference type="GO" id="GO:0000976">
    <property type="term" value="F:transcription cis-regulatory region binding"/>
    <property type="evidence" value="ECO:0007669"/>
    <property type="project" value="TreeGrafter"/>
</dbReference>
<dbReference type="InterPro" id="IPR005119">
    <property type="entry name" value="LysR_subst-bd"/>
</dbReference>
<evidence type="ECO:0000313" key="6">
    <source>
        <dbReference type="EMBL" id="PWJ29110.1"/>
    </source>
</evidence>
<evidence type="ECO:0000256" key="1">
    <source>
        <dbReference type="ARBA" id="ARBA00009437"/>
    </source>
</evidence>
<dbReference type="InterPro" id="IPR000847">
    <property type="entry name" value="LysR_HTH_N"/>
</dbReference>
<protein>
    <submittedName>
        <fullName evidence="6">DNA-binding transcriptional LysR family regulator</fullName>
    </submittedName>
</protein>
<keyword evidence="3 6" id="KW-0238">DNA-binding</keyword>
<organism evidence="6 7">
    <name type="scientific">Faecalicatena orotica</name>
    <dbReference type="NCBI Taxonomy" id="1544"/>
    <lineage>
        <taxon>Bacteria</taxon>
        <taxon>Bacillati</taxon>
        <taxon>Bacillota</taxon>
        <taxon>Clostridia</taxon>
        <taxon>Lachnospirales</taxon>
        <taxon>Lachnospiraceae</taxon>
        <taxon>Faecalicatena</taxon>
    </lineage>
</organism>
<dbReference type="SUPFAM" id="SSF53850">
    <property type="entry name" value="Periplasmic binding protein-like II"/>
    <property type="match status" value="1"/>
</dbReference>
<keyword evidence="2" id="KW-0805">Transcription regulation</keyword>
<dbReference type="Proteomes" id="UP000245845">
    <property type="component" value="Unassembled WGS sequence"/>
</dbReference>
<dbReference type="RefSeq" id="WP_109731638.1">
    <property type="nucleotide sequence ID" value="NZ_BAAACK010000011.1"/>
</dbReference>
<dbReference type="FunFam" id="1.10.10.10:FF:000001">
    <property type="entry name" value="LysR family transcriptional regulator"/>
    <property type="match status" value="1"/>
</dbReference>
<evidence type="ECO:0000259" key="5">
    <source>
        <dbReference type="PROSITE" id="PS50931"/>
    </source>
</evidence>
<dbReference type="OrthoDB" id="9778774at2"/>
<dbReference type="Pfam" id="PF03466">
    <property type="entry name" value="LysR_substrate"/>
    <property type="match status" value="1"/>
</dbReference>
<dbReference type="PANTHER" id="PTHR30126:SF64">
    <property type="entry name" value="HTH-TYPE TRANSCRIPTIONAL REGULATOR CITR"/>
    <property type="match status" value="1"/>
</dbReference>